<protein>
    <submittedName>
        <fullName evidence="2">Uncharacterized protein</fullName>
    </submittedName>
</protein>
<reference evidence="2 3" key="1">
    <citation type="journal article" date="2013" name="Proc. Natl. Acad. Sci. U.S.A.">
        <title>Twelve previously unknown phage genera are ubiquitous in global oceans.</title>
        <authorList>
            <person name="Holmfeldt K."/>
            <person name="Solonenko N."/>
            <person name="Shah M."/>
            <person name="Corrier K."/>
            <person name="Riemann L."/>
            <person name="Verberkmoes N.C."/>
            <person name="Sullivan M.B."/>
        </authorList>
    </citation>
    <scope>NUCLEOTIDE SEQUENCE [LARGE SCALE GENOMIC DNA]</scope>
    <source>
        <strain evidence="2">Phi19:1</strain>
    </source>
</reference>
<keyword evidence="1" id="KW-1133">Transmembrane helix</keyword>
<dbReference type="Proteomes" id="UP000014730">
    <property type="component" value="Segment"/>
</dbReference>
<gene>
    <name evidence="2" type="ORF">Phi19:1_gp019</name>
</gene>
<evidence type="ECO:0000313" key="2">
    <source>
        <dbReference type="EMBL" id="AGO47309.1"/>
    </source>
</evidence>
<reference evidence="3" key="2">
    <citation type="submission" date="2013-03" db="EMBL/GenBank/DDBJ databases">
        <title>The Cellulophaga phages: a novel, diverse, and globally ubiquitous model system.</title>
        <authorList>
            <person name="Holmfeldt K."/>
            <person name="Solonenko N."/>
            <person name="Shah M."/>
            <person name="Corrier K."/>
            <person name="Riemann L."/>
            <person name="VerBerkmoes N.C."/>
            <person name="Sullivan M.B."/>
        </authorList>
    </citation>
    <scope>NUCLEOTIDE SEQUENCE [LARGE SCALE GENOMIC DNA]</scope>
</reference>
<keyword evidence="1" id="KW-0472">Membrane</keyword>
<evidence type="ECO:0000256" key="1">
    <source>
        <dbReference type="SAM" id="Phobius"/>
    </source>
</evidence>
<sequence length="36" mass="3942">MTNIDNQNLVLLGLIVAIALIVTTIKQIKKHGANRN</sequence>
<organism evidence="2 3">
    <name type="scientific">Cellulophaga phage phi19:1</name>
    <dbReference type="NCBI Taxonomy" id="1327970"/>
    <lineage>
        <taxon>Viruses</taxon>
        <taxon>Duplodnaviria</taxon>
        <taxon>Heunggongvirae</taxon>
        <taxon>Uroviricota</taxon>
        <taxon>Caudoviricetes</taxon>
        <taxon>Assiduviridae</taxon>
        <taxon>Cellubavirus</taxon>
        <taxon>Cellubavirus phi19una</taxon>
    </lineage>
</organism>
<keyword evidence="3" id="KW-1185">Reference proteome</keyword>
<dbReference type="EMBL" id="KC821607">
    <property type="protein sequence ID" value="AGO47309.1"/>
    <property type="molecule type" value="Genomic_DNA"/>
</dbReference>
<dbReference type="RefSeq" id="YP_008241712.1">
    <property type="nucleotide sequence ID" value="NC_021799.1"/>
</dbReference>
<evidence type="ECO:0000313" key="3">
    <source>
        <dbReference type="Proteomes" id="UP000014730"/>
    </source>
</evidence>
<feature type="transmembrane region" description="Helical" evidence="1">
    <location>
        <begin position="6"/>
        <end position="25"/>
    </location>
</feature>
<dbReference type="GeneID" id="16880931"/>
<proteinExistence type="predicted"/>
<keyword evidence="1" id="KW-0812">Transmembrane</keyword>
<accession>R9ZVT2</accession>
<dbReference type="KEGG" id="vg:16880931"/>
<name>R9ZVT2_9CAUD</name>